<keyword evidence="2" id="KW-0804">Transcription</keyword>
<dbReference type="PANTHER" id="PTHR11019">
    <property type="entry name" value="HTH-TYPE TRANSCRIPTIONAL REGULATOR NIMR"/>
    <property type="match status" value="1"/>
</dbReference>
<dbReference type="SUPFAM" id="SSF46689">
    <property type="entry name" value="Homeodomain-like"/>
    <property type="match status" value="2"/>
</dbReference>
<evidence type="ECO:0000256" key="3">
    <source>
        <dbReference type="SAM" id="MobiDB-lite"/>
    </source>
</evidence>
<evidence type="ECO:0000259" key="4">
    <source>
        <dbReference type="PROSITE" id="PS01124"/>
    </source>
</evidence>
<sequence length="172" mass="19622">MLLIGNELRDALANFLTDEASPTYASQLLRALNNASEIVPFVFPKSPEAWTVASHMWDNMREHSSIDELAKMVHVSSRTLGRQFLAETGMTFNEWRRETRFAGAFDLLKGPEEVSIEFVSHAVGFTNVSSFTRAFRKRFDRTPGQIQRAQATRRKATQQNMKAERAQRSRKA</sequence>
<dbReference type="GO" id="GO:0043565">
    <property type="term" value="F:sequence-specific DNA binding"/>
    <property type="evidence" value="ECO:0007669"/>
    <property type="project" value="InterPro"/>
</dbReference>
<evidence type="ECO:0000313" key="6">
    <source>
        <dbReference type="Proteomes" id="UP000068067"/>
    </source>
</evidence>
<dbReference type="PROSITE" id="PS01124">
    <property type="entry name" value="HTH_ARAC_FAMILY_2"/>
    <property type="match status" value="1"/>
</dbReference>
<dbReference type="AlphaFoldDB" id="A0A0M4CH01"/>
<feature type="compositionally biased region" description="Basic and acidic residues" evidence="3">
    <location>
        <begin position="162"/>
        <end position="172"/>
    </location>
</feature>
<dbReference type="OrthoDB" id="2039152at2"/>
<keyword evidence="6" id="KW-1185">Reference proteome</keyword>
<proteinExistence type="predicted"/>
<dbReference type="RefSeq" id="WP_053544139.1">
    <property type="nucleotide sequence ID" value="NZ_CP009220.1"/>
</dbReference>
<accession>A0A0M4CH01</accession>
<dbReference type="STRING" id="931089.CDES_02705"/>
<gene>
    <name evidence="5" type="ORF">CDES_02705</name>
</gene>
<dbReference type="EMBL" id="CP009220">
    <property type="protein sequence ID" value="ALC04996.1"/>
    <property type="molecule type" value="Genomic_DNA"/>
</dbReference>
<dbReference type="Gene3D" id="1.10.10.60">
    <property type="entry name" value="Homeodomain-like"/>
    <property type="match status" value="1"/>
</dbReference>
<dbReference type="SMART" id="SM00342">
    <property type="entry name" value="HTH_ARAC"/>
    <property type="match status" value="1"/>
</dbReference>
<name>A0A0M4CH01_9CORY</name>
<dbReference type="KEGG" id="cdx:CDES_02705"/>
<dbReference type="InterPro" id="IPR009057">
    <property type="entry name" value="Homeodomain-like_sf"/>
</dbReference>
<protein>
    <recommendedName>
        <fullName evidence="4">HTH araC/xylS-type domain-containing protein</fullName>
    </recommendedName>
</protein>
<reference evidence="5 6" key="1">
    <citation type="submission" date="2014-08" db="EMBL/GenBank/DDBJ databases">
        <title>Complete genome sequence of Corynebacterium deserti GIMN1.010 (=DSM 45689), isolated from desert sand in western China.</title>
        <authorList>
            <person name="Ruckert C."/>
            <person name="Albersmeier A."/>
            <person name="Kalinowski J."/>
        </authorList>
    </citation>
    <scope>NUCLEOTIDE SEQUENCE [LARGE SCALE GENOMIC DNA]</scope>
    <source>
        <strain evidence="5 6">GIMN1.010</strain>
    </source>
</reference>
<dbReference type="InterPro" id="IPR018060">
    <property type="entry name" value="HTH_AraC"/>
</dbReference>
<dbReference type="PATRIC" id="fig|931089.4.peg.544"/>
<dbReference type="Pfam" id="PF12833">
    <property type="entry name" value="HTH_18"/>
    <property type="match status" value="1"/>
</dbReference>
<feature type="region of interest" description="Disordered" evidence="3">
    <location>
        <begin position="142"/>
        <end position="172"/>
    </location>
</feature>
<keyword evidence="1" id="KW-0805">Transcription regulation</keyword>
<evidence type="ECO:0000313" key="5">
    <source>
        <dbReference type="EMBL" id="ALC04996.1"/>
    </source>
</evidence>
<dbReference type="PANTHER" id="PTHR11019:SF199">
    <property type="entry name" value="HTH-TYPE TRANSCRIPTIONAL REGULATOR NIMR"/>
    <property type="match status" value="1"/>
</dbReference>
<evidence type="ECO:0000256" key="2">
    <source>
        <dbReference type="ARBA" id="ARBA00023163"/>
    </source>
</evidence>
<feature type="domain" description="HTH araC/xylS-type" evidence="4">
    <location>
        <begin position="50"/>
        <end position="149"/>
    </location>
</feature>
<dbReference type="GO" id="GO:0003700">
    <property type="term" value="F:DNA-binding transcription factor activity"/>
    <property type="evidence" value="ECO:0007669"/>
    <property type="project" value="InterPro"/>
</dbReference>
<organism evidence="5 6">
    <name type="scientific">Corynebacterium deserti GIMN1.010</name>
    <dbReference type="NCBI Taxonomy" id="931089"/>
    <lineage>
        <taxon>Bacteria</taxon>
        <taxon>Bacillati</taxon>
        <taxon>Actinomycetota</taxon>
        <taxon>Actinomycetes</taxon>
        <taxon>Mycobacteriales</taxon>
        <taxon>Corynebacteriaceae</taxon>
        <taxon>Corynebacterium</taxon>
    </lineage>
</organism>
<evidence type="ECO:0000256" key="1">
    <source>
        <dbReference type="ARBA" id="ARBA00023015"/>
    </source>
</evidence>
<dbReference type="Proteomes" id="UP000068067">
    <property type="component" value="Chromosome"/>
</dbReference>